<organism evidence="7 8">
    <name type="scientific">Rhodoblastus acidophilus</name>
    <name type="common">Rhodopseudomonas acidophila</name>
    <dbReference type="NCBI Taxonomy" id="1074"/>
    <lineage>
        <taxon>Bacteria</taxon>
        <taxon>Pseudomonadati</taxon>
        <taxon>Pseudomonadota</taxon>
        <taxon>Alphaproteobacteria</taxon>
        <taxon>Hyphomicrobiales</taxon>
        <taxon>Rhodoblastaceae</taxon>
        <taxon>Rhodoblastus</taxon>
    </lineage>
</organism>
<comment type="function">
    <text evidence="5">Could be a nuclease involved in processing of the 5'-end of pre-16S rRNA.</text>
</comment>
<keyword evidence="8" id="KW-1185">Reference proteome</keyword>
<evidence type="ECO:0000256" key="4">
    <source>
        <dbReference type="ARBA" id="ARBA00022801"/>
    </source>
</evidence>
<dbReference type="InterPro" id="IPR005227">
    <property type="entry name" value="YqgF"/>
</dbReference>
<feature type="domain" description="YqgF/RNase H-like" evidence="6">
    <location>
        <begin position="21"/>
        <end position="121"/>
    </location>
</feature>
<dbReference type="EMBL" id="FYDG01000007">
    <property type="protein sequence ID" value="SNB76147.1"/>
    <property type="molecule type" value="Genomic_DNA"/>
</dbReference>
<dbReference type="RefSeq" id="WP_088521341.1">
    <property type="nucleotide sequence ID" value="NZ_FYDG01000007.1"/>
</dbReference>
<dbReference type="AlphaFoldDB" id="A0A212RUC5"/>
<dbReference type="GO" id="GO:0004518">
    <property type="term" value="F:nuclease activity"/>
    <property type="evidence" value="ECO:0007669"/>
    <property type="project" value="UniProtKB-KW"/>
</dbReference>
<dbReference type="PANTHER" id="PTHR33317:SF4">
    <property type="entry name" value="POLYNUCLEOTIDYL TRANSFERASE, RIBONUCLEASE H-LIKE SUPERFAMILY PROTEIN"/>
    <property type="match status" value="1"/>
</dbReference>
<proteinExistence type="inferred from homology"/>
<dbReference type="InterPro" id="IPR012337">
    <property type="entry name" value="RNaseH-like_sf"/>
</dbReference>
<dbReference type="EC" id="3.1.-.-" evidence="5"/>
<keyword evidence="2 5" id="KW-0690">Ribosome biogenesis</keyword>
<evidence type="ECO:0000256" key="1">
    <source>
        <dbReference type="ARBA" id="ARBA00022490"/>
    </source>
</evidence>
<dbReference type="HAMAP" id="MF_00651">
    <property type="entry name" value="Nuclease_YqgF"/>
    <property type="match status" value="1"/>
</dbReference>
<dbReference type="InterPro" id="IPR037027">
    <property type="entry name" value="YqgF/RNaseH-like_dom_sf"/>
</dbReference>
<dbReference type="CDD" id="cd16964">
    <property type="entry name" value="YqgF"/>
    <property type="match status" value="1"/>
</dbReference>
<evidence type="ECO:0000256" key="5">
    <source>
        <dbReference type="HAMAP-Rule" id="MF_00651"/>
    </source>
</evidence>
<comment type="similarity">
    <text evidence="5">Belongs to the YqgF HJR family.</text>
</comment>
<name>A0A212RUC5_RHOAC</name>
<keyword evidence="1 5" id="KW-0963">Cytoplasm</keyword>
<keyword evidence="4 5" id="KW-0378">Hydrolase</keyword>
<keyword evidence="3 5" id="KW-0540">Nuclease</keyword>
<comment type="subcellular location">
    <subcellularLocation>
        <location evidence="5">Cytoplasm</location>
    </subcellularLocation>
</comment>
<dbReference type="Pfam" id="PF03652">
    <property type="entry name" value="RuvX"/>
    <property type="match status" value="1"/>
</dbReference>
<reference evidence="8" key="1">
    <citation type="submission" date="2017-06" db="EMBL/GenBank/DDBJ databases">
        <authorList>
            <person name="Varghese N."/>
            <person name="Submissions S."/>
        </authorList>
    </citation>
    <scope>NUCLEOTIDE SEQUENCE [LARGE SCALE GENOMIC DNA]</scope>
    <source>
        <strain evidence="8">DSM 137</strain>
    </source>
</reference>
<gene>
    <name evidence="7" type="ORF">SAMN06265338_107109</name>
</gene>
<evidence type="ECO:0000259" key="6">
    <source>
        <dbReference type="SMART" id="SM00732"/>
    </source>
</evidence>
<dbReference type="Proteomes" id="UP000198418">
    <property type="component" value="Unassembled WGS sequence"/>
</dbReference>
<accession>A0A212RUC5</accession>
<dbReference type="PANTHER" id="PTHR33317">
    <property type="entry name" value="POLYNUCLEOTIDYL TRANSFERASE, RIBONUCLEASE H-LIKE SUPERFAMILY PROTEIN"/>
    <property type="match status" value="1"/>
</dbReference>
<evidence type="ECO:0000313" key="7">
    <source>
        <dbReference type="EMBL" id="SNB76147.1"/>
    </source>
</evidence>
<dbReference type="SUPFAM" id="SSF53098">
    <property type="entry name" value="Ribonuclease H-like"/>
    <property type="match status" value="1"/>
</dbReference>
<dbReference type="SMART" id="SM00732">
    <property type="entry name" value="YqgFc"/>
    <property type="match status" value="1"/>
</dbReference>
<dbReference type="Gene3D" id="3.30.420.140">
    <property type="entry name" value="YqgF/RNase H-like domain"/>
    <property type="match status" value="1"/>
</dbReference>
<evidence type="ECO:0000256" key="3">
    <source>
        <dbReference type="ARBA" id="ARBA00022722"/>
    </source>
</evidence>
<sequence length="161" mass="17624">MGENAAVLNLDELNLRLPAKARLMGIDLGTKTIGLALSDVERRLASPLETIRRTKFTADVTKMLELARKHEVAAFVIGLPLNMDGGEGPRAQSTRAFVRQTALLTPLPFVFWDERLSTAAVTRELIAQDASRAKRAEVVDRMAAAYILQGGLDRLARLQAS</sequence>
<evidence type="ECO:0000313" key="8">
    <source>
        <dbReference type="Proteomes" id="UP000198418"/>
    </source>
</evidence>
<dbReference type="OrthoDB" id="9796140at2"/>
<protein>
    <recommendedName>
        <fullName evidence="5">Putative pre-16S rRNA nuclease</fullName>
        <ecNumber evidence="5">3.1.-.-</ecNumber>
    </recommendedName>
</protein>
<dbReference type="GO" id="GO:0016788">
    <property type="term" value="F:hydrolase activity, acting on ester bonds"/>
    <property type="evidence" value="ECO:0007669"/>
    <property type="project" value="UniProtKB-UniRule"/>
</dbReference>
<dbReference type="GO" id="GO:0005829">
    <property type="term" value="C:cytosol"/>
    <property type="evidence" value="ECO:0007669"/>
    <property type="project" value="TreeGrafter"/>
</dbReference>
<dbReference type="NCBIfam" id="TIGR00250">
    <property type="entry name" value="RNAse_H_YqgF"/>
    <property type="match status" value="1"/>
</dbReference>
<evidence type="ECO:0000256" key="2">
    <source>
        <dbReference type="ARBA" id="ARBA00022517"/>
    </source>
</evidence>
<dbReference type="InterPro" id="IPR006641">
    <property type="entry name" value="YqgF/RNaseH-like_dom"/>
</dbReference>
<dbReference type="GO" id="GO:0000967">
    <property type="term" value="P:rRNA 5'-end processing"/>
    <property type="evidence" value="ECO:0007669"/>
    <property type="project" value="UniProtKB-UniRule"/>
</dbReference>